<keyword evidence="4 6" id="KW-0238">DNA-binding</keyword>
<sequence>MTVSNEVIDSLLADYKKPEDLIGEHGLLKQLTRKLVERALEAEMAEHLGHARNEPVSNATGNTRNGKSQKTLKGEFGELPIEVPLDRHGSFEPQIIRKHQTRWTGFDDKILPLYARGMTVREIQSHLEEMYGTEVSPSLISSVTDAVIDDAKAWQSRPLDALYPIVYLDCIHVKARDAGTVRVKAVYLALGLNLSGEKELLGIWIAQTEGAKFWLQVVTELKNRGVQDIFIACVDGLKGFPEAIEAVYPKTAIQLCIVHLVRYSLNYVSWKLRKAVAADLRLIYAVSTVEAAETRLTEFEEKWGADYPAIVQSWRRNWVRIIPFFDYPPEIRRIIYTTNAIESVNMSLRKITKNRGSFPSDEALLKLFYLALMNISRKWTMPLQNWKAALNRFTILFEERMPNR</sequence>
<feature type="region of interest" description="Disordered" evidence="7">
    <location>
        <begin position="47"/>
        <end position="71"/>
    </location>
</feature>
<evidence type="ECO:0000256" key="6">
    <source>
        <dbReference type="RuleBase" id="RU365089"/>
    </source>
</evidence>
<name>A0A5Q0BJS9_9GAMM</name>
<dbReference type="EMBL" id="CP044205">
    <property type="protein sequence ID" value="QFY42418.1"/>
    <property type="molecule type" value="Genomic_DNA"/>
</dbReference>
<keyword evidence="6" id="KW-0814">Transposable element</keyword>
<dbReference type="GO" id="GO:0004803">
    <property type="term" value="F:transposase activity"/>
    <property type="evidence" value="ECO:0007669"/>
    <property type="project" value="UniProtKB-UniRule"/>
</dbReference>
<reference evidence="8 9" key="1">
    <citation type="submission" date="2019-09" db="EMBL/GenBank/DDBJ databases">
        <title>Ecophysiology of the spiral-shaped methanotroph Methylospira mobilis as revealed by the complete genome sequence.</title>
        <authorList>
            <person name="Oshkin I.Y."/>
            <person name="Dedysh S.N."/>
            <person name="Miroshnikov K."/>
            <person name="Danilova O.V."/>
            <person name="Hakobyan A."/>
            <person name="Liesack W."/>
        </authorList>
    </citation>
    <scope>NUCLEOTIDE SEQUENCE [LARGE SCALE GENOMIC DNA]</scope>
    <source>
        <strain evidence="8 9">Shm1</strain>
    </source>
</reference>
<dbReference type="AlphaFoldDB" id="A0A5Q0BJS9"/>
<dbReference type="PROSITE" id="PS01007">
    <property type="entry name" value="TRANSPOSASE_MUTATOR"/>
    <property type="match status" value="1"/>
</dbReference>
<evidence type="ECO:0000313" key="9">
    <source>
        <dbReference type="Proteomes" id="UP000325755"/>
    </source>
</evidence>
<evidence type="ECO:0000256" key="5">
    <source>
        <dbReference type="ARBA" id="ARBA00023172"/>
    </source>
</evidence>
<accession>A0A5Q0BJS9</accession>
<keyword evidence="3 6" id="KW-0815">Transposition</keyword>
<evidence type="ECO:0000256" key="2">
    <source>
        <dbReference type="ARBA" id="ARBA00010961"/>
    </source>
</evidence>
<dbReference type="GO" id="GO:0006313">
    <property type="term" value="P:DNA transposition"/>
    <property type="evidence" value="ECO:0007669"/>
    <property type="project" value="UniProtKB-UniRule"/>
</dbReference>
<evidence type="ECO:0000256" key="3">
    <source>
        <dbReference type="ARBA" id="ARBA00022578"/>
    </source>
</evidence>
<dbReference type="PANTHER" id="PTHR33217:SF5">
    <property type="entry name" value="MUTATOR FAMILY TRANSPOSASE"/>
    <property type="match status" value="1"/>
</dbReference>
<dbReference type="OrthoDB" id="9793302at2"/>
<dbReference type="GO" id="GO:0003677">
    <property type="term" value="F:DNA binding"/>
    <property type="evidence" value="ECO:0007669"/>
    <property type="project" value="UniProtKB-UniRule"/>
</dbReference>
<dbReference type="RefSeq" id="WP_153248410.1">
    <property type="nucleotide sequence ID" value="NZ_CP044205.1"/>
</dbReference>
<proteinExistence type="inferred from homology"/>
<dbReference type="PANTHER" id="PTHR33217">
    <property type="entry name" value="TRANSPOSASE FOR INSERTION SEQUENCE ELEMENT IS1081"/>
    <property type="match status" value="1"/>
</dbReference>
<dbReference type="KEGG" id="mmob:F6R98_07085"/>
<evidence type="ECO:0000256" key="7">
    <source>
        <dbReference type="SAM" id="MobiDB-lite"/>
    </source>
</evidence>
<evidence type="ECO:0000256" key="4">
    <source>
        <dbReference type="ARBA" id="ARBA00023125"/>
    </source>
</evidence>
<evidence type="ECO:0000256" key="1">
    <source>
        <dbReference type="ARBA" id="ARBA00002190"/>
    </source>
</evidence>
<dbReference type="NCBIfam" id="NF033543">
    <property type="entry name" value="transpos_IS256"/>
    <property type="match status" value="1"/>
</dbReference>
<dbReference type="Proteomes" id="UP000325755">
    <property type="component" value="Chromosome"/>
</dbReference>
<gene>
    <name evidence="8" type="ORF">F6R98_07085</name>
</gene>
<comment type="function">
    <text evidence="1 6">Required for the transposition of the insertion element.</text>
</comment>
<evidence type="ECO:0000313" key="8">
    <source>
        <dbReference type="EMBL" id="QFY42418.1"/>
    </source>
</evidence>
<comment type="similarity">
    <text evidence="2 6">Belongs to the transposase mutator family.</text>
</comment>
<protein>
    <recommendedName>
        <fullName evidence="6">Mutator family transposase</fullName>
    </recommendedName>
</protein>
<keyword evidence="9" id="KW-1185">Reference proteome</keyword>
<dbReference type="Pfam" id="PF00872">
    <property type="entry name" value="Transposase_mut"/>
    <property type="match status" value="1"/>
</dbReference>
<organism evidence="8 9">
    <name type="scientific">Candidatus Methylospira mobilis</name>
    <dbReference type="NCBI Taxonomy" id="1808979"/>
    <lineage>
        <taxon>Bacteria</taxon>
        <taxon>Pseudomonadati</taxon>
        <taxon>Pseudomonadota</taxon>
        <taxon>Gammaproteobacteria</taxon>
        <taxon>Methylococcales</taxon>
        <taxon>Methylococcaceae</taxon>
        <taxon>Candidatus Methylospira</taxon>
    </lineage>
</organism>
<dbReference type="InterPro" id="IPR001207">
    <property type="entry name" value="Transposase_mutator"/>
</dbReference>
<dbReference type="InParanoid" id="A0A5Q0BJS9"/>
<keyword evidence="5 6" id="KW-0233">DNA recombination</keyword>
<feature type="compositionally biased region" description="Polar residues" evidence="7">
    <location>
        <begin position="55"/>
        <end position="71"/>
    </location>
</feature>